<keyword evidence="1" id="KW-1133">Transmembrane helix</keyword>
<keyword evidence="1" id="KW-0472">Membrane</keyword>
<dbReference type="EMBL" id="UINC01029178">
    <property type="protein sequence ID" value="SVB11476.1"/>
    <property type="molecule type" value="Genomic_DNA"/>
</dbReference>
<feature type="non-terminal residue" evidence="2">
    <location>
        <position position="41"/>
    </location>
</feature>
<gene>
    <name evidence="2" type="ORF">METZ01_LOCUS164330</name>
</gene>
<dbReference type="AlphaFoldDB" id="A0A382BCG3"/>
<organism evidence="2">
    <name type="scientific">marine metagenome</name>
    <dbReference type="NCBI Taxonomy" id="408172"/>
    <lineage>
        <taxon>unclassified sequences</taxon>
        <taxon>metagenomes</taxon>
        <taxon>ecological metagenomes</taxon>
    </lineage>
</organism>
<sequence length="41" mass="4448">MQILGPTVQNAYRLSVERPLIIGSVAMSIRSILVFLIGFSG</sequence>
<reference evidence="2" key="1">
    <citation type="submission" date="2018-05" db="EMBL/GenBank/DDBJ databases">
        <authorList>
            <person name="Lanie J.A."/>
            <person name="Ng W.-L."/>
            <person name="Kazmierczak K.M."/>
            <person name="Andrzejewski T.M."/>
            <person name="Davidsen T.M."/>
            <person name="Wayne K.J."/>
            <person name="Tettelin H."/>
            <person name="Glass J.I."/>
            <person name="Rusch D."/>
            <person name="Podicherti R."/>
            <person name="Tsui H.-C.T."/>
            <person name="Winkler M.E."/>
        </authorList>
    </citation>
    <scope>NUCLEOTIDE SEQUENCE</scope>
</reference>
<proteinExistence type="predicted"/>
<evidence type="ECO:0000313" key="2">
    <source>
        <dbReference type="EMBL" id="SVB11476.1"/>
    </source>
</evidence>
<feature type="transmembrane region" description="Helical" evidence="1">
    <location>
        <begin position="20"/>
        <end position="39"/>
    </location>
</feature>
<accession>A0A382BCG3</accession>
<keyword evidence="1" id="KW-0812">Transmembrane</keyword>
<protein>
    <submittedName>
        <fullName evidence="2">Uncharacterized protein</fullName>
    </submittedName>
</protein>
<evidence type="ECO:0000256" key="1">
    <source>
        <dbReference type="SAM" id="Phobius"/>
    </source>
</evidence>
<name>A0A382BCG3_9ZZZZ</name>